<accession>A0A0R1H718</accession>
<sequence>MRRERINSNNERQLVSRVLRGLGLPATDECDRFFQYFHSVANLRYASQQQCDRYVRGRRERRALLTAIDLGRWAQRAPRQIYGEVVASSQIGESLMDDLRYAPQERLEVLALDAKHQVIDRQTVFVGTLDSCPVHPREIFRLAVLTGAAAIVVAHNHPSGLADPSPNDLKFMRRLAECGQLMGIPVLDGFVIGLRTYFSLREAGILPLIQKTNKSEGLKSD</sequence>
<dbReference type="InterPro" id="IPR020891">
    <property type="entry name" value="UPF0758_CS"/>
</dbReference>
<dbReference type="PANTHER" id="PTHR30471:SF3">
    <property type="entry name" value="UPF0758 PROTEIN YEES-RELATED"/>
    <property type="match status" value="1"/>
</dbReference>
<comment type="caution">
    <text evidence="8">The sequence shown here is derived from an EMBL/GenBank/DDBJ whole genome shotgun (WGS) entry which is preliminary data.</text>
</comment>
<organism evidence="8 9">
    <name type="scientific">Levilactobacillus parabrevis ATCC 53295</name>
    <dbReference type="NCBI Taxonomy" id="1267003"/>
    <lineage>
        <taxon>Bacteria</taxon>
        <taxon>Bacillati</taxon>
        <taxon>Bacillota</taxon>
        <taxon>Bacilli</taxon>
        <taxon>Lactobacillales</taxon>
        <taxon>Lactobacillaceae</taxon>
        <taxon>Levilactobacillus</taxon>
    </lineage>
</organism>
<dbReference type="OrthoDB" id="9804482at2"/>
<dbReference type="AlphaFoldDB" id="A0A0R1H718"/>
<evidence type="ECO:0000256" key="2">
    <source>
        <dbReference type="ARBA" id="ARBA00022670"/>
    </source>
</evidence>
<proteinExistence type="inferred from homology"/>
<evidence type="ECO:0000256" key="1">
    <source>
        <dbReference type="ARBA" id="ARBA00010243"/>
    </source>
</evidence>
<name>A0A0R1H718_9LACO</name>
<evidence type="ECO:0000256" key="4">
    <source>
        <dbReference type="ARBA" id="ARBA00022801"/>
    </source>
</evidence>
<dbReference type="SUPFAM" id="SSF102712">
    <property type="entry name" value="JAB1/MPN domain"/>
    <property type="match status" value="1"/>
</dbReference>
<dbReference type="CDD" id="cd08071">
    <property type="entry name" value="MPN_DUF2466"/>
    <property type="match status" value="1"/>
</dbReference>
<reference evidence="8 9" key="1">
    <citation type="journal article" date="2015" name="Genome Announc.">
        <title>Expanding the biotechnology potential of lactobacilli through comparative genomics of 213 strains and associated genera.</title>
        <authorList>
            <person name="Sun Z."/>
            <person name="Harris H.M."/>
            <person name="McCann A."/>
            <person name="Guo C."/>
            <person name="Argimon S."/>
            <person name="Zhang W."/>
            <person name="Yang X."/>
            <person name="Jeffery I.B."/>
            <person name="Cooney J.C."/>
            <person name="Kagawa T.F."/>
            <person name="Liu W."/>
            <person name="Song Y."/>
            <person name="Salvetti E."/>
            <person name="Wrobel A."/>
            <person name="Rasinkangas P."/>
            <person name="Parkhill J."/>
            <person name="Rea M.C."/>
            <person name="O'Sullivan O."/>
            <person name="Ritari J."/>
            <person name="Douillard F.P."/>
            <person name="Paul Ross R."/>
            <person name="Yang R."/>
            <person name="Briner A.E."/>
            <person name="Felis G.E."/>
            <person name="de Vos W.M."/>
            <person name="Barrangou R."/>
            <person name="Klaenhammer T.R."/>
            <person name="Caufield P.W."/>
            <person name="Cui Y."/>
            <person name="Zhang H."/>
            <person name="O'Toole P.W."/>
        </authorList>
    </citation>
    <scope>NUCLEOTIDE SEQUENCE [LARGE SCALE GENOMIC DNA]</scope>
    <source>
        <strain evidence="8 9">ATCC 53295</strain>
    </source>
</reference>
<dbReference type="GO" id="GO:0006508">
    <property type="term" value="P:proteolysis"/>
    <property type="evidence" value="ECO:0007669"/>
    <property type="project" value="UniProtKB-KW"/>
</dbReference>
<evidence type="ECO:0000313" key="8">
    <source>
        <dbReference type="EMBL" id="KRK39732.1"/>
    </source>
</evidence>
<dbReference type="RefSeq" id="WP_020088370.1">
    <property type="nucleotide sequence ID" value="NZ_AZCZ01000001.1"/>
</dbReference>
<keyword evidence="2" id="KW-0645">Protease</keyword>
<comment type="similarity">
    <text evidence="1">Belongs to the UPF0758 family.</text>
</comment>
<keyword evidence="6" id="KW-0482">Metalloprotease</keyword>
<protein>
    <submittedName>
        <fullName evidence="8">DNA repair protein</fullName>
    </submittedName>
</protein>
<feature type="domain" description="MPN" evidence="7">
    <location>
        <begin position="84"/>
        <end position="206"/>
    </location>
</feature>
<dbReference type="PROSITE" id="PS01302">
    <property type="entry name" value="UPF0758"/>
    <property type="match status" value="1"/>
</dbReference>
<dbReference type="GO" id="GO:0046872">
    <property type="term" value="F:metal ion binding"/>
    <property type="evidence" value="ECO:0007669"/>
    <property type="project" value="UniProtKB-KW"/>
</dbReference>
<evidence type="ECO:0000256" key="6">
    <source>
        <dbReference type="ARBA" id="ARBA00023049"/>
    </source>
</evidence>
<dbReference type="PATRIC" id="fig|1267003.4.peg.82"/>
<evidence type="ECO:0000256" key="5">
    <source>
        <dbReference type="ARBA" id="ARBA00022833"/>
    </source>
</evidence>
<dbReference type="PANTHER" id="PTHR30471">
    <property type="entry name" value="DNA REPAIR PROTEIN RADC"/>
    <property type="match status" value="1"/>
</dbReference>
<dbReference type="Pfam" id="PF04002">
    <property type="entry name" value="RadC"/>
    <property type="match status" value="1"/>
</dbReference>
<keyword evidence="9" id="KW-1185">Reference proteome</keyword>
<evidence type="ECO:0000259" key="7">
    <source>
        <dbReference type="PROSITE" id="PS50249"/>
    </source>
</evidence>
<dbReference type="GO" id="GO:0008237">
    <property type="term" value="F:metallopeptidase activity"/>
    <property type="evidence" value="ECO:0007669"/>
    <property type="project" value="UniProtKB-KW"/>
</dbReference>
<dbReference type="Gene3D" id="3.40.140.10">
    <property type="entry name" value="Cytidine Deaminase, domain 2"/>
    <property type="match status" value="1"/>
</dbReference>
<evidence type="ECO:0000313" key="9">
    <source>
        <dbReference type="Proteomes" id="UP000051176"/>
    </source>
</evidence>
<dbReference type="InterPro" id="IPR037518">
    <property type="entry name" value="MPN"/>
</dbReference>
<keyword evidence="5" id="KW-0862">Zinc</keyword>
<dbReference type="EMBL" id="AZCZ01000001">
    <property type="protein sequence ID" value="KRK39732.1"/>
    <property type="molecule type" value="Genomic_DNA"/>
</dbReference>
<dbReference type="Proteomes" id="UP000051176">
    <property type="component" value="Unassembled WGS sequence"/>
</dbReference>
<dbReference type="PROSITE" id="PS50249">
    <property type="entry name" value="MPN"/>
    <property type="match status" value="1"/>
</dbReference>
<dbReference type="eggNOG" id="COG2003">
    <property type="taxonomic scope" value="Bacteria"/>
</dbReference>
<gene>
    <name evidence="8" type="ORF">FD07_GL000082</name>
</gene>
<keyword evidence="4" id="KW-0378">Hydrolase</keyword>
<dbReference type="InterPro" id="IPR025657">
    <property type="entry name" value="RadC_JAB"/>
</dbReference>
<evidence type="ECO:0000256" key="3">
    <source>
        <dbReference type="ARBA" id="ARBA00022723"/>
    </source>
</evidence>
<dbReference type="STRING" id="357278.IV61_GL001282"/>
<dbReference type="InterPro" id="IPR001405">
    <property type="entry name" value="UPF0758"/>
</dbReference>
<keyword evidence="3" id="KW-0479">Metal-binding</keyword>